<dbReference type="Proteomes" id="UP001201163">
    <property type="component" value="Unassembled WGS sequence"/>
</dbReference>
<evidence type="ECO:0000256" key="1">
    <source>
        <dbReference type="SAM" id="Coils"/>
    </source>
</evidence>
<sequence>MDPFGNDDIAWLHSQLSDHAHGLNGVYVRVSRAIQHLEDEKSALQKRVEELERDNHPTSEARRLREENATLRAKLATTAKEKAEVTHERDVLLRKLNGVKQLVFDPAFDGKSASNDTHNAGPGPSTAASSSVPTRDPRAVTTSTTSTQRAVSAPQAFSSARTDISEPVTDVTVILDSPGRAVRPRPRTTPTRAASGSQQPLSMHSSMTLMDSRLHSQDEAPAALGAPFVDVRTAASPPADANGSPQRRTSVAHVFSLNVSPGMSEGLSVQYEDATASGAGPSRIPKKWRLHFAKPPTTAEAVAIKPVPTAVLAEKLELDEESRRAIEDLSLLPAGSFRLYIQEMFGLAFLYDPILLESPEATYVVEWSEATGAGTTKTYINNAKEKHTEMHTFIYAPRKSGWQYLGQQRWNVADIKSIWNSLVSPAQRALAARRSQDADIAEIARGLKKGQLEQLTVELQQVSLLGPNAAESAVMKKLSD</sequence>
<feature type="region of interest" description="Disordered" evidence="2">
    <location>
        <begin position="110"/>
        <end position="163"/>
    </location>
</feature>
<keyword evidence="4" id="KW-1185">Reference proteome</keyword>
<keyword evidence="1" id="KW-0175">Coiled coil</keyword>
<accession>A0AAD4L6X2</accession>
<dbReference type="AlphaFoldDB" id="A0AAD4L6X2"/>
<feature type="compositionally biased region" description="Polar residues" evidence="2">
    <location>
        <begin position="140"/>
        <end position="162"/>
    </location>
</feature>
<reference evidence="3" key="1">
    <citation type="submission" date="2022-01" db="EMBL/GenBank/DDBJ databases">
        <title>Comparative genomics reveals a dynamic genome evolution in the ectomycorrhizal milk-cap (Lactarius) mushrooms.</title>
        <authorList>
            <consortium name="DOE Joint Genome Institute"/>
            <person name="Lebreton A."/>
            <person name="Tang N."/>
            <person name="Kuo A."/>
            <person name="LaButti K."/>
            <person name="Drula E."/>
            <person name="Barry K."/>
            <person name="Clum A."/>
            <person name="Lipzen A."/>
            <person name="Mousain D."/>
            <person name="Ng V."/>
            <person name="Wang R."/>
            <person name="Wang X."/>
            <person name="Dai Y."/>
            <person name="Henrissat B."/>
            <person name="Grigoriev I.V."/>
            <person name="Guerin-Laguette A."/>
            <person name="Yu F."/>
            <person name="Martin F.M."/>
        </authorList>
    </citation>
    <scope>NUCLEOTIDE SEQUENCE</scope>
    <source>
        <strain evidence="3">QP</strain>
    </source>
</reference>
<proteinExistence type="predicted"/>
<protein>
    <submittedName>
        <fullName evidence="3">Uncharacterized protein</fullName>
    </submittedName>
</protein>
<feature type="region of interest" description="Disordered" evidence="2">
    <location>
        <begin position="177"/>
        <end position="203"/>
    </location>
</feature>
<evidence type="ECO:0000313" key="4">
    <source>
        <dbReference type="Proteomes" id="UP001201163"/>
    </source>
</evidence>
<feature type="compositionally biased region" description="Low complexity" evidence="2">
    <location>
        <begin position="120"/>
        <end position="134"/>
    </location>
</feature>
<evidence type="ECO:0000313" key="3">
    <source>
        <dbReference type="EMBL" id="KAH8982799.1"/>
    </source>
</evidence>
<organism evidence="3 4">
    <name type="scientific">Lactarius akahatsu</name>
    <dbReference type="NCBI Taxonomy" id="416441"/>
    <lineage>
        <taxon>Eukaryota</taxon>
        <taxon>Fungi</taxon>
        <taxon>Dikarya</taxon>
        <taxon>Basidiomycota</taxon>
        <taxon>Agaricomycotina</taxon>
        <taxon>Agaricomycetes</taxon>
        <taxon>Russulales</taxon>
        <taxon>Russulaceae</taxon>
        <taxon>Lactarius</taxon>
    </lineage>
</organism>
<feature type="coiled-coil region" evidence="1">
    <location>
        <begin position="27"/>
        <end position="81"/>
    </location>
</feature>
<dbReference type="EMBL" id="JAKELL010000096">
    <property type="protein sequence ID" value="KAH8982799.1"/>
    <property type="molecule type" value="Genomic_DNA"/>
</dbReference>
<name>A0AAD4L6X2_9AGAM</name>
<comment type="caution">
    <text evidence="3">The sequence shown here is derived from an EMBL/GenBank/DDBJ whole genome shotgun (WGS) entry which is preliminary data.</text>
</comment>
<gene>
    <name evidence="3" type="ORF">EDB92DRAFT_1892798</name>
</gene>
<evidence type="ECO:0000256" key="2">
    <source>
        <dbReference type="SAM" id="MobiDB-lite"/>
    </source>
</evidence>